<reference evidence="2" key="1">
    <citation type="journal article" date="2019" name="Int. J. Syst. Evol. Microbiol.">
        <title>The Global Catalogue of Microorganisms (GCM) 10K type strain sequencing project: providing services to taxonomists for standard genome sequencing and annotation.</title>
        <authorList>
            <consortium name="The Broad Institute Genomics Platform"/>
            <consortium name="The Broad Institute Genome Sequencing Center for Infectious Disease"/>
            <person name="Wu L."/>
            <person name="Ma J."/>
        </authorList>
    </citation>
    <scope>NUCLEOTIDE SEQUENCE [LARGE SCALE GENOMIC DNA]</scope>
    <source>
        <strain evidence="2">CCUG 50353</strain>
    </source>
</reference>
<dbReference type="NCBIfam" id="NF003816">
    <property type="entry name" value="PRK05406.1-5"/>
    <property type="match status" value="1"/>
</dbReference>
<protein>
    <submittedName>
        <fullName evidence="1">LamB/YcsF family protein</fullName>
    </submittedName>
</protein>
<name>A0ABV8UT51_9BACL</name>
<dbReference type="Proteomes" id="UP001595733">
    <property type="component" value="Unassembled WGS sequence"/>
</dbReference>
<dbReference type="SUPFAM" id="SSF88713">
    <property type="entry name" value="Glycoside hydrolase/deacetylase"/>
    <property type="match status" value="1"/>
</dbReference>
<dbReference type="EMBL" id="JBHSEF010000010">
    <property type="protein sequence ID" value="MFC4354299.1"/>
    <property type="molecule type" value="Genomic_DNA"/>
</dbReference>
<sequence>MYIDLNADLGESYGSFQVGNDLEMFKTITSANIACGFHAGDYTHLAKTVANAKSHNVAIGAHPGYPDIHGFGRRDFHFSKEEIYQMMIYQIGAVKAFCQIDDVHLHHVKPHGALYNKAVTDDDTASAIAKAIADLTPTSLVYTLPNSRLEYYANMLGLKVAREGFADRAYQKDGTLVPRSISGSVLTEMEDISEQILGMIFDKRVKSLTGEWVDIDVQTICFHGDGQSADRYLTEVKRMLEARGVKVQPVYTFL</sequence>
<dbReference type="Pfam" id="PF03746">
    <property type="entry name" value="LamB_YcsF"/>
    <property type="match status" value="1"/>
</dbReference>
<dbReference type="PANTHER" id="PTHR30292">
    <property type="entry name" value="UNCHARACTERIZED PROTEIN YBGL-RELATED"/>
    <property type="match status" value="1"/>
</dbReference>
<dbReference type="PANTHER" id="PTHR30292:SF0">
    <property type="entry name" value="5-OXOPROLINASE SUBUNIT A"/>
    <property type="match status" value="1"/>
</dbReference>
<accession>A0ABV8UT51</accession>
<evidence type="ECO:0000313" key="1">
    <source>
        <dbReference type="EMBL" id="MFC4354299.1"/>
    </source>
</evidence>
<gene>
    <name evidence="1" type="ORF">ACFO0S_04325</name>
</gene>
<comment type="caution">
    <text evidence="1">The sequence shown here is derived from an EMBL/GenBank/DDBJ whole genome shotgun (WGS) entry which is preliminary data.</text>
</comment>
<organism evidence="1 2">
    <name type="scientific">Chryseomicrobium palamuruense</name>
    <dbReference type="NCBI Taxonomy" id="682973"/>
    <lineage>
        <taxon>Bacteria</taxon>
        <taxon>Bacillati</taxon>
        <taxon>Bacillota</taxon>
        <taxon>Bacilli</taxon>
        <taxon>Bacillales</taxon>
        <taxon>Caryophanaceae</taxon>
        <taxon>Chryseomicrobium</taxon>
    </lineage>
</organism>
<dbReference type="InterPro" id="IPR011330">
    <property type="entry name" value="Glyco_hydro/deAcase_b/a-brl"/>
</dbReference>
<dbReference type="Gene3D" id="3.20.20.370">
    <property type="entry name" value="Glycoside hydrolase/deacetylase"/>
    <property type="match status" value="1"/>
</dbReference>
<evidence type="ECO:0000313" key="2">
    <source>
        <dbReference type="Proteomes" id="UP001595733"/>
    </source>
</evidence>
<keyword evidence="2" id="KW-1185">Reference proteome</keyword>
<dbReference type="NCBIfam" id="NF003814">
    <property type="entry name" value="PRK05406.1-3"/>
    <property type="match status" value="1"/>
</dbReference>
<dbReference type="InterPro" id="IPR005501">
    <property type="entry name" value="LamB/YcsF/PxpA-like"/>
</dbReference>
<proteinExistence type="predicted"/>
<dbReference type="RefSeq" id="WP_378140578.1">
    <property type="nucleotide sequence ID" value="NZ_JBHSEF010000010.1"/>
</dbReference>
<dbReference type="CDD" id="cd10787">
    <property type="entry name" value="LamB_YcsF_like"/>
    <property type="match status" value="1"/>
</dbReference>